<dbReference type="Gene3D" id="3.40.50.300">
    <property type="entry name" value="P-loop containing nucleotide triphosphate hydrolases"/>
    <property type="match status" value="1"/>
</dbReference>
<evidence type="ECO:0000259" key="5">
    <source>
        <dbReference type="SMART" id="SM00382"/>
    </source>
</evidence>
<dbReference type="Gene3D" id="1.10.3710.10">
    <property type="entry name" value="DNA polymerase III clamp loader subunits, C-terminal domain"/>
    <property type="match status" value="1"/>
</dbReference>
<dbReference type="Proteomes" id="UP001500842">
    <property type="component" value="Unassembled WGS sequence"/>
</dbReference>
<dbReference type="CDD" id="cd00009">
    <property type="entry name" value="AAA"/>
    <property type="match status" value="1"/>
</dbReference>
<dbReference type="InterPro" id="IPR021886">
    <property type="entry name" value="MgsA_C"/>
</dbReference>
<dbReference type="InterPro" id="IPR003959">
    <property type="entry name" value="ATPase_AAA_core"/>
</dbReference>
<evidence type="ECO:0000256" key="3">
    <source>
        <dbReference type="ARBA" id="ARBA00022840"/>
    </source>
</evidence>
<comment type="caution">
    <text evidence="6">The sequence shown here is derived from an EMBL/GenBank/DDBJ whole genome shotgun (WGS) entry which is preliminary data.</text>
</comment>
<dbReference type="PANTHER" id="PTHR13779">
    <property type="entry name" value="WERNER HELICASE-INTERACTING PROTEIN 1 FAMILY MEMBER"/>
    <property type="match status" value="1"/>
</dbReference>
<dbReference type="PANTHER" id="PTHR13779:SF7">
    <property type="entry name" value="ATPASE WRNIP1"/>
    <property type="match status" value="1"/>
</dbReference>
<dbReference type="Pfam" id="PF00004">
    <property type="entry name" value="AAA"/>
    <property type="match status" value="1"/>
</dbReference>
<protein>
    <submittedName>
        <fullName evidence="6">Replication-associated recombination protein A</fullName>
    </submittedName>
</protein>
<evidence type="ECO:0000256" key="4">
    <source>
        <dbReference type="SAM" id="MobiDB-lite"/>
    </source>
</evidence>
<dbReference type="InterPro" id="IPR008921">
    <property type="entry name" value="DNA_pol3_clamp-load_cplx_C"/>
</dbReference>
<dbReference type="RefSeq" id="WP_246086668.1">
    <property type="nucleotide sequence ID" value="NZ_BAAAOR010000030.1"/>
</dbReference>
<dbReference type="SUPFAM" id="SSF48019">
    <property type="entry name" value="post-AAA+ oligomerization domain-like"/>
    <property type="match status" value="1"/>
</dbReference>
<feature type="region of interest" description="Disordered" evidence="4">
    <location>
        <begin position="1"/>
        <end position="26"/>
    </location>
</feature>
<dbReference type="CDD" id="cd18139">
    <property type="entry name" value="HLD_clamp_RarA"/>
    <property type="match status" value="1"/>
</dbReference>
<dbReference type="EMBL" id="BAAAOR010000030">
    <property type="protein sequence ID" value="GAA1533797.1"/>
    <property type="molecule type" value="Genomic_DNA"/>
</dbReference>
<feature type="domain" description="AAA+ ATPase" evidence="5">
    <location>
        <begin position="65"/>
        <end position="181"/>
    </location>
</feature>
<dbReference type="InterPro" id="IPR032423">
    <property type="entry name" value="AAA_assoc_2"/>
</dbReference>
<gene>
    <name evidence="6" type="ORF">GCM10009788_40910</name>
</gene>
<dbReference type="InterPro" id="IPR003593">
    <property type="entry name" value="AAA+_ATPase"/>
</dbReference>
<name>A0ABN2B7R6_9ACTN</name>
<evidence type="ECO:0000256" key="2">
    <source>
        <dbReference type="ARBA" id="ARBA00022741"/>
    </source>
</evidence>
<dbReference type="SMART" id="SM00382">
    <property type="entry name" value="AAA"/>
    <property type="match status" value="1"/>
</dbReference>
<dbReference type="InterPro" id="IPR027417">
    <property type="entry name" value="P-loop_NTPase"/>
</dbReference>
<feature type="compositionally biased region" description="Low complexity" evidence="4">
    <location>
        <begin position="12"/>
        <end position="26"/>
    </location>
</feature>
<evidence type="ECO:0000313" key="6">
    <source>
        <dbReference type="EMBL" id="GAA1533797.1"/>
    </source>
</evidence>
<reference evidence="6 7" key="1">
    <citation type="journal article" date="2019" name="Int. J. Syst. Evol. Microbiol.">
        <title>The Global Catalogue of Microorganisms (GCM) 10K type strain sequencing project: providing services to taxonomists for standard genome sequencing and annotation.</title>
        <authorList>
            <consortium name="The Broad Institute Genomics Platform"/>
            <consortium name="The Broad Institute Genome Sequencing Center for Infectious Disease"/>
            <person name="Wu L."/>
            <person name="Ma J."/>
        </authorList>
    </citation>
    <scope>NUCLEOTIDE SEQUENCE [LARGE SCALE GENOMIC DNA]</scope>
    <source>
        <strain evidence="6 7">JCM 14942</strain>
    </source>
</reference>
<keyword evidence="7" id="KW-1185">Reference proteome</keyword>
<dbReference type="InterPro" id="IPR051314">
    <property type="entry name" value="AAA_ATPase_RarA/MGS1/WRNIP1"/>
</dbReference>
<dbReference type="Gene3D" id="1.20.272.10">
    <property type="match status" value="1"/>
</dbReference>
<dbReference type="Pfam" id="PF12002">
    <property type="entry name" value="MgsA_C"/>
    <property type="match status" value="1"/>
</dbReference>
<accession>A0ABN2B7R6</accession>
<comment type="similarity">
    <text evidence="1">Belongs to the AAA ATPase family. RarA/MGS1/WRNIP1 subfamily.</text>
</comment>
<keyword evidence="3" id="KW-0067">ATP-binding</keyword>
<dbReference type="SUPFAM" id="SSF52540">
    <property type="entry name" value="P-loop containing nucleoside triphosphate hydrolases"/>
    <property type="match status" value="1"/>
</dbReference>
<proteinExistence type="inferred from homology"/>
<dbReference type="Gene3D" id="1.10.8.60">
    <property type="match status" value="1"/>
</dbReference>
<sequence length="456" mass="48788">MDEEPQLFDTPTSGRTTSGGSLADAAHASAPLAVRMRPRTLEELVGQEQLRAPGSPLRQLVEGDQSLSLLLWGPPGTGKTTIASIISQQTGRRFVEVSAVSAGVKEVRAAIDTARRQLVATGEETVLFVDEVHRFSKAQQDALLPGVENRWVTLVAATTENPSFSVISPLLSRSLLLRLESLTDADIAAVLDLAVADERGLAGEMVLEDEAREHIVRLAGGDARRSLTYLEAAAGAARTQGSTTIDVETAETAADQAAVRYDRDGDQHYDVISAFIKSVRGSDADAALHYLARMIEAGEDPRFITRRLMILASEDIGLADPTALTTAVAAAQVVQLIGMPEAQLTLAHATIALAVAPKSNAVTTAISEAIGDVRAGKIGQVPPHLRDAHYAGAKKLGHGQGYVYSHDAPFGVAEQQYAPDVVRDAAYYRPTELGAEASVKQRWERVRRIIRGRDGR</sequence>
<keyword evidence="2" id="KW-0547">Nucleotide-binding</keyword>
<evidence type="ECO:0000256" key="1">
    <source>
        <dbReference type="ARBA" id="ARBA00008959"/>
    </source>
</evidence>
<organism evidence="6 7">
    <name type="scientific">Nocardioides humi</name>
    <dbReference type="NCBI Taxonomy" id="449461"/>
    <lineage>
        <taxon>Bacteria</taxon>
        <taxon>Bacillati</taxon>
        <taxon>Actinomycetota</taxon>
        <taxon>Actinomycetes</taxon>
        <taxon>Propionibacteriales</taxon>
        <taxon>Nocardioidaceae</taxon>
        <taxon>Nocardioides</taxon>
    </lineage>
</organism>
<evidence type="ECO:0000313" key="7">
    <source>
        <dbReference type="Proteomes" id="UP001500842"/>
    </source>
</evidence>
<dbReference type="Pfam" id="PF16193">
    <property type="entry name" value="AAA_assoc_2"/>
    <property type="match status" value="1"/>
</dbReference>